<evidence type="ECO:0000256" key="3">
    <source>
        <dbReference type="ARBA" id="ARBA00004922"/>
    </source>
</evidence>
<evidence type="ECO:0000256" key="10">
    <source>
        <dbReference type="ARBA" id="ARBA00022989"/>
    </source>
</evidence>
<comment type="function">
    <text evidence="22">Protein O-fucosyltransferase that specifically catalyzes O-fucosylation of serine or threonine residues in EMI domains of target proteins. Attaches fucose through an O-glycosidic linkage. O-fucosylation of EMI domain-containing proteins may be required for facilitating protein folding and secretion.</text>
</comment>
<evidence type="ECO:0000256" key="14">
    <source>
        <dbReference type="ARBA" id="ARBA00023198"/>
    </source>
</evidence>
<reference evidence="26" key="3">
    <citation type="submission" date="2025-09" db="UniProtKB">
        <authorList>
            <consortium name="Ensembl"/>
        </authorList>
    </citation>
    <scope>IDENTIFICATION</scope>
</reference>
<protein>
    <recommendedName>
        <fullName evidence="23">Fucosyltransferase</fullName>
        <ecNumber evidence="23">2.4.1.-</ecNumber>
    </recommendedName>
</protein>
<evidence type="ECO:0000256" key="4">
    <source>
        <dbReference type="ARBA" id="ARBA00008919"/>
    </source>
</evidence>
<comment type="catalytic activity">
    <reaction evidence="16">
        <text>an alpha-Neu5Ac-(2-&gt;3)-beta-D-Gal-(1-&gt;4)-beta-D-GlcNAc6S derivative + GDP-beta-L-fucose = an alpha-Neu5Ac-(2-&gt;3)-beta-D-Gal-(1-&gt;4)-[alpha-L-Fuc-(1-&gt;3)]-beta-D-GlcNAc6S derivative + GDP + H(+)</text>
        <dbReference type="Rhea" id="RHEA:62004"/>
        <dbReference type="ChEBI" id="CHEBI:15378"/>
        <dbReference type="ChEBI" id="CHEBI:57273"/>
        <dbReference type="ChEBI" id="CHEBI:58189"/>
        <dbReference type="ChEBI" id="CHEBI:145344"/>
        <dbReference type="ChEBI" id="CHEBI:145345"/>
    </reaction>
    <physiologicalReaction direction="left-to-right" evidence="16">
        <dbReference type="Rhea" id="RHEA:62005"/>
    </physiologicalReaction>
</comment>
<dbReference type="GO" id="GO:0006954">
    <property type="term" value="P:inflammatory response"/>
    <property type="evidence" value="ECO:0007669"/>
    <property type="project" value="UniProtKB-KW"/>
</dbReference>
<keyword evidence="8" id="KW-0256">Endoplasmic reticulum</keyword>
<evidence type="ECO:0000256" key="20">
    <source>
        <dbReference type="ARBA" id="ARBA00047273"/>
    </source>
</evidence>
<evidence type="ECO:0000256" key="9">
    <source>
        <dbReference type="ARBA" id="ARBA00022968"/>
    </source>
</evidence>
<feature type="domain" description="Fucosyltransferase N-terminal" evidence="25">
    <location>
        <begin position="64"/>
        <end position="171"/>
    </location>
</feature>
<evidence type="ECO:0000256" key="16">
    <source>
        <dbReference type="ARBA" id="ARBA00035849"/>
    </source>
</evidence>
<comment type="catalytic activity">
    <reaction evidence="17">
        <text>an alpha-Neu5Ac-(2-&gt;3)-beta-D-Gal-(1-&gt;4)-beta-D-GlcNAc-(1-&gt;3)-beta-D-Gal-(1-&gt;4)-beta-D-GlcNAc derivative + GDP-beta-L-fucose = an alpha-Neu5Ac-(2-&gt;3)-beta-D-Gal-(1-&gt;4)-beta-D-GlcNAc-(1-&gt;3)-beta-D-Gal-(1-&gt;4)-[alpha-L-Fuc-(1-&gt;3)]-beta-D-GlcNAc derivative + GDP + H(+)</text>
        <dbReference type="Rhea" id="RHEA:68044"/>
        <dbReference type="ChEBI" id="CHEBI:15378"/>
        <dbReference type="ChEBI" id="CHEBI:57273"/>
        <dbReference type="ChEBI" id="CHEBI:58189"/>
        <dbReference type="ChEBI" id="CHEBI:145343"/>
        <dbReference type="ChEBI" id="CHEBI:176900"/>
    </reaction>
    <physiologicalReaction direction="left-to-right" evidence="17">
        <dbReference type="Rhea" id="RHEA:68045"/>
    </physiologicalReaction>
</comment>
<dbReference type="InterPro" id="IPR001503">
    <property type="entry name" value="Glyco_trans_10"/>
</dbReference>
<dbReference type="Ensembl" id="ENSSFAT00005021569.1">
    <property type="protein sequence ID" value="ENSSFAP00005020713.1"/>
    <property type="gene ID" value="ENSSFAG00005010808.1"/>
</dbReference>
<dbReference type="GO" id="GO:0046922">
    <property type="term" value="F:peptide-O-fucosyltransferase activity"/>
    <property type="evidence" value="ECO:0007669"/>
    <property type="project" value="UniProtKB-EC"/>
</dbReference>
<keyword evidence="6 23" id="KW-0808">Transferase</keyword>
<dbReference type="InterPro" id="IPR055270">
    <property type="entry name" value="Glyco_tran_10_C"/>
</dbReference>
<evidence type="ECO:0000256" key="12">
    <source>
        <dbReference type="ARBA" id="ARBA00023136"/>
    </source>
</evidence>
<dbReference type="Proteomes" id="UP000472267">
    <property type="component" value="Chromosome 14"/>
</dbReference>
<keyword evidence="11 23" id="KW-0333">Golgi apparatus</keyword>
<comment type="catalytic activity">
    <reaction evidence="20">
        <text>L-threonyl-[protein] + GDP-beta-L-fucose = 3-O-(alpha-L-fucosyl)-L-threonyl-[protein] + GDP + H(+)</text>
        <dbReference type="Rhea" id="RHEA:70491"/>
        <dbReference type="Rhea" id="RHEA-COMP:11060"/>
        <dbReference type="Rhea" id="RHEA-COMP:17915"/>
        <dbReference type="ChEBI" id="CHEBI:15378"/>
        <dbReference type="ChEBI" id="CHEBI:30013"/>
        <dbReference type="ChEBI" id="CHEBI:57273"/>
        <dbReference type="ChEBI" id="CHEBI:58189"/>
        <dbReference type="ChEBI" id="CHEBI:189631"/>
        <dbReference type="EC" id="2.4.1.221"/>
    </reaction>
    <physiologicalReaction direction="left-to-right" evidence="20">
        <dbReference type="Rhea" id="RHEA:70492"/>
    </physiologicalReaction>
</comment>
<evidence type="ECO:0000256" key="19">
    <source>
        <dbReference type="ARBA" id="ARBA00046186"/>
    </source>
</evidence>
<evidence type="ECO:0000256" key="18">
    <source>
        <dbReference type="ARBA" id="ARBA00036481"/>
    </source>
</evidence>
<dbReference type="UniPathway" id="UPA00378"/>
<dbReference type="OMA" id="FHVRNMN"/>
<evidence type="ECO:0000256" key="13">
    <source>
        <dbReference type="ARBA" id="ARBA00023180"/>
    </source>
</evidence>
<evidence type="ECO:0000256" key="21">
    <source>
        <dbReference type="ARBA" id="ARBA00048647"/>
    </source>
</evidence>
<keyword evidence="12" id="KW-0472">Membrane</keyword>
<evidence type="ECO:0000256" key="1">
    <source>
        <dbReference type="ARBA" id="ARBA00004323"/>
    </source>
</evidence>
<evidence type="ECO:0000256" key="2">
    <source>
        <dbReference type="ARBA" id="ARBA00004648"/>
    </source>
</evidence>
<name>A0A672GPL3_SALFA</name>
<reference evidence="26" key="2">
    <citation type="submission" date="2025-08" db="UniProtKB">
        <authorList>
            <consortium name="Ensembl"/>
        </authorList>
    </citation>
    <scope>IDENTIFICATION</scope>
</reference>
<evidence type="ECO:0000259" key="24">
    <source>
        <dbReference type="Pfam" id="PF00852"/>
    </source>
</evidence>
<sequence length="379" mass="43540">LGFVVVWVRVRVRVRVRDLSHSGSSFKWIYSLICLTVNGFLCLLFLPNQSSAEPFVPQWEDNSKETLLLVWVHPFGARINIPDCWERLGMRGCKVTDDRSRYTQADAVLIHHRDICCGGTHLPPKPRPPGQKWIWFNFESPTHAPQLWKYEGIYNLTLSYREDSDVAMPYGCLIQNALVNKVPFGHYAVPLGGSSASPTELHRPHLVAWVVSNWSESHARVAFYKLLKQHIQVDVFGAAGRPLSHDGTVLVDLIKQYRFYLAFENSQHTDYITEKLWNAVRGGAIPVVLGPSRKNYERFLPPEAFIHVDDFPTAQDLAQYLLKVKDSPSLIEKHLSWRKNYSLYRSSWCTDHYCTACMAAKRRKGKVDVVKNLNEWFLS</sequence>
<comment type="pathway">
    <text evidence="3">Protein modification; protein glycosylation.</text>
</comment>
<dbReference type="AlphaFoldDB" id="A0A672GPL3"/>
<evidence type="ECO:0000256" key="6">
    <source>
        <dbReference type="ARBA" id="ARBA00022679"/>
    </source>
</evidence>
<dbReference type="EC" id="2.4.1.-" evidence="23"/>
<dbReference type="InterPro" id="IPR038577">
    <property type="entry name" value="GT10-like_C_sf"/>
</dbReference>
<keyword evidence="5 23" id="KW-0328">Glycosyltransferase</keyword>
<dbReference type="GO" id="GO:0005789">
    <property type="term" value="C:endoplasmic reticulum membrane"/>
    <property type="evidence" value="ECO:0007669"/>
    <property type="project" value="UniProtKB-SubCell"/>
</dbReference>
<dbReference type="FunFam" id="3.40.50.11660:FF:000002">
    <property type="entry name" value="Alpha-(1,3)-fucosyltransferase"/>
    <property type="match status" value="1"/>
</dbReference>
<keyword evidence="13" id="KW-0325">Glycoprotein</keyword>
<keyword evidence="10" id="KW-1133">Transmembrane helix</keyword>
<dbReference type="InterPro" id="IPR031481">
    <property type="entry name" value="Glyco_tran_10_N"/>
</dbReference>
<evidence type="ECO:0000256" key="23">
    <source>
        <dbReference type="RuleBase" id="RU003832"/>
    </source>
</evidence>
<dbReference type="Pfam" id="PF00852">
    <property type="entry name" value="Glyco_transf_10"/>
    <property type="match status" value="1"/>
</dbReference>
<feature type="domain" description="Fucosyltransferase C-terminal" evidence="24">
    <location>
        <begin position="203"/>
        <end position="376"/>
    </location>
</feature>
<comment type="function">
    <text evidence="19">Catalyzes alpha(1-&gt;3) linkage of fucosyl moiety transferred from GDP-beta-L-fucose to N-acetyl glucosamine (GlcNAc) within type 2 lactosamine (LacNAc, Gal-beta(1-&gt;4)GlcNAc) glycan attached to N- or O-linked glycoproteins. Robustly fucosylates nonsialylated distal LacNAc unit of the polylactosamine chain to form Lewis X antigen (CD15), a glycan determinant known to mediate important cellular functions in development and immunity. Fucosylates with lower efficiency sialylated LacNAc acceptors to form sialyl Lewis X and 6-sulfo sialyl Lewis X determinants that serve as recognition epitopes for C-type lectins. Together with FUT7 contributes to SELE, SELL and SELP selectin ligand biosynthesis and selectin-dependent lymphocyte homing, leukocyte migration and blood leukocyte homeostasis. In a cell type specific manner, may also fucosylate the internal LacNAc unit of the polylactosamine chain to form VIM-2 antigen that serves as recognition epitope for SELE.</text>
</comment>
<accession>A0A672GPL3</accession>
<dbReference type="GO" id="GO:0017083">
    <property type="term" value="F:4-galactosyl-N-acetylglucosaminide 3-alpha-L-fucosyltransferase activity"/>
    <property type="evidence" value="ECO:0007669"/>
    <property type="project" value="UniProtKB-EC"/>
</dbReference>
<evidence type="ECO:0000256" key="7">
    <source>
        <dbReference type="ARBA" id="ARBA00022692"/>
    </source>
</evidence>
<comment type="subcellular location">
    <subcellularLocation>
        <location evidence="2">Endoplasmic reticulum membrane</location>
        <topology evidence="2">Single-pass type II membrane protein</topology>
    </subcellularLocation>
    <subcellularLocation>
        <location evidence="1">Golgi apparatus membrane</location>
        <topology evidence="1">Single-pass type II membrane protein</topology>
    </subcellularLocation>
    <subcellularLocation>
        <location evidence="23">Golgi apparatus</location>
        <location evidence="23">Golgi stack membrane</location>
        <topology evidence="23">Single-pass type II membrane protein</topology>
    </subcellularLocation>
</comment>
<dbReference type="PANTHER" id="PTHR11929:SF132">
    <property type="entry name" value="ALPHA-(1,3)-FUCOSYLTRANSFERASE 4"/>
    <property type="match status" value="1"/>
</dbReference>
<keyword evidence="7 23" id="KW-0812">Transmembrane</keyword>
<evidence type="ECO:0000256" key="5">
    <source>
        <dbReference type="ARBA" id="ARBA00022676"/>
    </source>
</evidence>
<dbReference type="Pfam" id="PF17039">
    <property type="entry name" value="Glyco_tran_10_N"/>
    <property type="match status" value="1"/>
</dbReference>
<dbReference type="SUPFAM" id="SSF53756">
    <property type="entry name" value="UDP-Glycosyltransferase/glycogen phosphorylase"/>
    <property type="match status" value="1"/>
</dbReference>
<comment type="catalytic activity">
    <reaction evidence="15">
        <text>a beta-D-galactosyl-(1-&gt;4)-N-acetyl-beta-D-glucosaminyl derivative + GDP-beta-L-fucose = a beta-D-galactosyl-(1-&gt;4)-[alpha-L-fucosyl-(1-&gt;3)]-N-acetyl-beta-D-glucosaminyl derivative + GDP + H(+)</text>
        <dbReference type="Rhea" id="RHEA:14257"/>
        <dbReference type="ChEBI" id="CHEBI:15378"/>
        <dbReference type="ChEBI" id="CHEBI:57273"/>
        <dbReference type="ChEBI" id="CHEBI:58189"/>
        <dbReference type="ChEBI" id="CHEBI:133507"/>
        <dbReference type="ChEBI" id="CHEBI:137941"/>
        <dbReference type="EC" id="2.4.1.152"/>
    </reaction>
    <physiologicalReaction direction="left-to-right" evidence="15">
        <dbReference type="Rhea" id="RHEA:14258"/>
    </physiologicalReaction>
</comment>
<evidence type="ECO:0000313" key="27">
    <source>
        <dbReference type="Proteomes" id="UP000472267"/>
    </source>
</evidence>
<evidence type="ECO:0000256" key="8">
    <source>
        <dbReference type="ARBA" id="ARBA00022824"/>
    </source>
</evidence>
<keyword evidence="9" id="KW-0735">Signal-anchor</keyword>
<reference evidence="26" key="1">
    <citation type="submission" date="2019-06" db="EMBL/GenBank/DDBJ databases">
        <authorList>
            <consortium name="Wellcome Sanger Institute Data Sharing"/>
        </authorList>
    </citation>
    <scope>NUCLEOTIDE SEQUENCE [LARGE SCALE GENOMIC DNA]</scope>
</reference>
<dbReference type="GO" id="GO:0000139">
    <property type="term" value="C:Golgi membrane"/>
    <property type="evidence" value="ECO:0007669"/>
    <property type="project" value="UniProtKB-SubCell"/>
</dbReference>
<comment type="catalytic activity">
    <reaction evidence="18">
        <text>an N-acetyl-alpha-neuraminyl-(2-&gt;3)-beta-D-galactosyl-(1-&gt;4)-N-acetyl-beta-D-glucosaminyl derivative + GDP-beta-L-fucose = an alpha-Neu5Ac-(2-&gt;3)-beta-D-Gal-(1-&gt;4)-[alpha-L-Fuc-(1-&gt;3)]-beta-D-GlcNAc derivative + GDP + H(+)</text>
        <dbReference type="Rhea" id="RHEA:56076"/>
        <dbReference type="ChEBI" id="CHEBI:15378"/>
        <dbReference type="ChEBI" id="CHEBI:57273"/>
        <dbReference type="ChEBI" id="CHEBI:58189"/>
        <dbReference type="ChEBI" id="CHEBI:136545"/>
        <dbReference type="ChEBI" id="CHEBI:139509"/>
    </reaction>
    <physiologicalReaction direction="left-to-right" evidence="18">
        <dbReference type="Rhea" id="RHEA:56077"/>
    </physiologicalReaction>
</comment>
<evidence type="ECO:0000256" key="22">
    <source>
        <dbReference type="ARBA" id="ARBA00058658"/>
    </source>
</evidence>
<evidence type="ECO:0000256" key="11">
    <source>
        <dbReference type="ARBA" id="ARBA00023034"/>
    </source>
</evidence>
<evidence type="ECO:0000256" key="17">
    <source>
        <dbReference type="ARBA" id="ARBA00036234"/>
    </source>
</evidence>
<dbReference type="GO" id="GO:0032580">
    <property type="term" value="C:Golgi cisterna membrane"/>
    <property type="evidence" value="ECO:0007669"/>
    <property type="project" value="UniProtKB-SubCell"/>
</dbReference>
<evidence type="ECO:0000259" key="25">
    <source>
        <dbReference type="Pfam" id="PF17039"/>
    </source>
</evidence>
<dbReference type="PANTHER" id="PTHR11929">
    <property type="entry name" value="ALPHA- 1,3 -FUCOSYLTRANSFERASE"/>
    <property type="match status" value="1"/>
</dbReference>
<proteinExistence type="inferred from homology"/>
<dbReference type="InParanoid" id="A0A672GPL3"/>
<dbReference type="Gene3D" id="3.40.50.11660">
    <property type="entry name" value="Glycosyl transferase family 10, C-terminal domain"/>
    <property type="match status" value="1"/>
</dbReference>
<keyword evidence="27" id="KW-1185">Reference proteome</keyword>
<comment type="similarity">
    <text evidence="4 23">Belongs to the glycosyltransferase 10 family.</text>
</comment>
<evidence type="ECO:0000256" key="15">
    <source>
        <dbReference type="ARBA" id="ARBA00029329"/>
    </source>
</evidence>
<evidence type="ECO:0000313" key="26">
    <source>
        <dbReference type="Ensembl" id="ENSSFAP00005020713.1"/>
    </source>
</evidence>
<organism evidence="26 27">
    <name type="scientific">Salarias fasciatus</name>
    <name type="common">Jewelled blenny</name>
    <name type="synonym">Blennius fasciatus</name>
    <dbReference type="NCBI Taxonomy" id="181472"/>
    <lineage>
        <taxon>Eukaryota</taxon>
        <taxon>Metazoa</taxon>
        <taxon>Chordata</taxon>
        <taxon>Craniata</taxon>
        <taxon>Vertebrata</taxon>
        <taxon>Euteleostomi</taxon>
        <taxon>Actinopterygii</taxon>
        <taxon>Neopterygii</taxon>
        <taxon>Teleostei</taxon>
        <taxon>Neoteleostei</taxon>
        <taxon>Acanthomorphata</taxon>
        <taxon>Ovalentaria</taxon>
        <taxon>Blenniimorphae</taxon>
        <taxon>Blenniiformes</taxon>
        <taxon>Blennioidei</taxon>
        <taxon>Blenniidae</taxon>
        <taxon>Salariinae</taxon>
        <taxon>Salarias</taxon>
    </lineage>
</organism>
<keyword evidence="14" id="KW-0395">Inflammatory response</keyword>
<comment type="catalytic activity">
    <reaction evidence="21">
        <text>L-seryl-[protein] + GDP-beta-L-fucose = 3-O-(alpha-L-fucosyl)-L-seryl-[protein] + GDP + H(+)</text>
        <dbReference type="Rhea" id="RHEA:63644"/>
        <dbReference type="Rhea" id="RHEA-COMP:9863"/>
        <dbReference type="Rhea" id="RHEA-COMP:17914"/>
        <dbReference type="ChEBI" id="CHEBI:15378"/>
        <dbReference type="ChEBI" id="CHEBI:29999"/>
        <dbReference type="ChEBI" id="CHEBI:57273"/>
        <dbReference type="ChEBI" id="CHEBI:58189"/>
        <dbReference type="ChEBI" id="CHEBI:189632"/>
        <dbReference type="EC" id="2.4.1.221"/>
    </reaction>
    <physiologicalReaction direction="left-to-right" evidence="21">
        <dbReference type="Rhea" id="RHEA:63645"/>
    </physiologicalReaction>
</comment>